<sequence length="240" mass="27829">MDTGETSLKRNFRKIAAPVVAYECNHHFGSPELAASNYSGNILRLHRLHPRPLMLLFDDKAKDIIRNCKIVVMDGTFEKRPRPHDGQNTYRQVYTIVAVYEEMPTKLQTFVVGIAFMGEQTREAYEELFNELRNLLENDLGIRKEIRLDHEVAAINAASNVFPEWPVKSCYFHYQKNLREFAQRKTFSTEFANSDSFQRWFRQIVGASHLPLPVMTAVIEHLLENPPPVPHLANDFATYY</sequence>
<proteinExistence type="predicted"/>
<protein>
    <submittedName>
        <fullName evidence="2">MULE transposase domain-containing protein</fullName>
    </submittedName>
</protein>
<organism evidence="1 2">
    <name type="scientific">Panagrolaimus sp. JU765</name>
    <dbReference type="NCBI Taxonomy" id="591449"/>
    <lineage>
        <taxon>Eukaryota</taxon>
        <taxon>Metazoa</taxon>
        <taxon>Ecdysozoa</taxon>
        <taxon>Nematoda</taxon>
        <taxon>Chromadorea</taxon>
        <taxon>Rhabditida</taxon>
        <taxon>Tylenchina</taxon>
        <taxon>Panagrolaimomorpha</taxon>
        <taxon>Panagrolaimoidea</taxon>
        <taxon>Panagrolaimidae</taxon>
        <taxon>Panagrolaimus</taxon>
    </lineage>
</organism>
<accession>A0AC34Q2S0</accession>
<dbReference type="WBParaSite" id="JU765_v2.g12362.t1">
    <property type="protein sequence ID" value="JU765_v2.g12362.t1"/>
    <property type="gene ID" value="JU765_v2.g12362"/>
</dbReference>
<dbReference type="Proteomes" id="UP000887576">
    <property type="component" value="Unplaced"/>
</dbReference>
<evidence type="ECO:0000313" key="1">
    <source>
        <dbReference type="Proteomes" id="UP000887576"/>
    </source>
</evidence>
<name>A0AC34Q2S0_9BILA</name>
<reference evidence="2" key="1">
    <citation type="submission" date="2022-11" db="UniProtKB">
        <authorList>
            <consortium name="WormBaseParasite"/>
        </authorList>
    </citation>
    <scope>IDENTIFICATION</scope>
</reference>
<evidence type="ECO:0000313" key="2">
    <source>
        <dbReference type="WBParaSite" id="JU765_v2.g12362.t1"/>
    </source>
</evidence>